<dbReference type="EMBL" id="JH993009">
    <property type="protein sequence ID" value="EKX43566.1"/>
    <property type="molecule type" value="Genomic_DNA"/>
</dbReference>
<name>L1J4X9_GUITC</name>
<reference evidence="3" key="2">
    <citation type="submission" date="2012-11" db="EMBL/GenBank/DDBJ databases">
        <authorList>
            <person name="Kuo A."/>
            <person name="Curtis B.A."/>
            <person name="Tanifuji G."/>
            <person name="Burki F."/>
            <person name="Gruber A."/>
            <person name="Irimia M."/>
            <person name="Maruyama S."/>
            <person name="Arias M.C."/>
            <person name="Ball S.G."/>
            <person name="Gile G.H."/>
            <person name="Hirakawa Y."/>
            <person name="Hopkins J.F."/>
            <person name="Rensing S.A."/>
            <person name="Schmutz J."/>
            <person name="Symeonidi A."/>
            <person name="Elias M."/>
            <person name="Eveleigh R.J."/>
            <person name="Herman E.K."/>
            <person name="Klute M.J."/>
            <person name="Nakayama T."/>
            <person name="Obornik M."/>
            <person name="Reyes-Prieto A."/>
            <person name="Armbrust E.V."/>
            <person name="Aves S.J."/>
            <person name="Beiko R.G."/>
            <person name="Coutinho P."/>
            <person name="Dacks J.B."/>
            <person name="Durnford D.G."/>
            <person name="Fast N.M."/>
            <person name="Green B.R."/>
            <person name="Grisdale C."/>
            <person name="Hempe F."/>
            <person name="Henrissat B."/>
            <person name="Hoppner M.P."/>
            <person name="Ishida K.-I."/>
            <person name="Kim E."/>
            <person name="Koreny L."/>
            <person name="Kroth P.G."/>
            <person name="Liu Y."/>
            <person name="Malik S.-B."/>
            <person name="Maier U.G."/>
            <person name="McRose D."/>
            <person name="Mock T."/>
            <person name="Neilson J.A."/>
            <person name="Onodera N.T."/>
            <person name="Poole A.M."/>
            <person name="Pritham E.J."/>
            <person name="Richards T.A."/>
            <person name="Rocap G."/>
            <person name="Roy S.W."/>
            <person name="Sarai C."/>
            <person name="Schaack S."/>
            <person name="Shirato S."/>
            <person name="Slamovits C.H."/>
            <person name="Spencer D.F."/>
            <person name="Suzuki S."/>
            <person name="Worden A.Z."/>
            <person name="Zauner S."/>
            <person name="Barry K."/>
            <person name="Bell C."/>
            <person name="Bharti A.K."/>
            <person name="Crow J.A."/>
            <person name="Grimwood J."/>
            <person name="Kramer R."/>
            <person name="Lindquist E."/>
            <person name="Lucas S."/>
            <person name="Salamov A."/>
            <person name="McFadden G.I."/>
            <person name="Lane C.E."/>
            <person name="Keeling P.J."/>
            <person name="Gray M.W."/>
            <person name="Grigoriev I.V."/>
            <person name="Archibald J.M."/>
        </authorList>
    </citation>
    <scope>NUCLEOTIDE SEQUENCE</scope>
    <source>
        <strain evidence="3">CCMP2712</strain>
    </source>
</reference>
<dbReference type="GeneID" id="17300298"/>
<reference evidence="1 3" key="1">
    <citation type="journal article" date="2012" name="Nature">
        <title>Algal genomes reveal evolutionary mosaicism and the fate of nucleomorphs.</title>
        <authorList>
            <consortium name="DOE Joint Genome Institute"/>
            <person name="Curtis B.A."/>
            <person name="Tanifuji G."/>
            <person name="Burki F."/>
            <person name="Gruber A."/>
            <person name="Irimia M."/>
            <person name="Maruyama S."/>
            <person name="Arias M.C."/>
            <person name="Ball S.G."/>
            <person name="Gile G.H."/>
            <person name="Hirakawa Y."/>
            <person name="Hopkins J.F."/>
            <person name="Kuo A."/>
            <person name="Rensing S.A."/>
            <person name="Schmutz J."/>
            <person name="Symeonidi A."/>
            <person name="Elias M."/>
            <person name="Eveleigh R.J."/>
            <person name="Herman E.K."/>
            <person name="Klute M.J."/>
            <person name="Nakayama T."/>
            <person name="Obornik M."/>
            <person name="Reyes-Prieto A."/>
            <person name="Armbrust E.V."/>
            <person name="Aves S.J."/>
            <person name="Beiko R.G."/>
            <person name="Coutinho P."/>
            <person name="Dacks J.B."/>
            <person name="Durnford D.G."/>
            <person name="Fast N.M."/>
            <person name="Green B.R."/>
            <person name="Grisdale C.J."/>
            <person name="Hempel F."/>
            <person name="Henrissat B."/>
            <person name="Hoppner M.P."/>
            <person name="Ishida K."/>
            <person name="Kim E."/>
            <person name="Koreny L."/>
            <person name="Kroth P.G."/>
            <person name="Liu Y."/>
            <person name="Malik S.B."/>
            <person name="Maier U.G."/>
            <person name="McRose D."/>
            <person name="Mock T."/>
            <person name="Neilson J.A."/>
            <person name="Onodera N.T."/>
            <person name="Poole A.M."/>
            <person name="Pritham E.J."/>
            <person name="Richards T.A."/>
            <person name="Rocap G."/>
            <person name="Roy S.W."/>
            <person name="Sarai C."/>
            <person name="Schaack S."/>
            <person name="Shirato S."/>
            <person name="Slamovits C.H."/>
            <person name="Spencer D.F."/>
            <person name="Suzuki S."/>
            <person name="Worden A.Z."/>
            <person name="Zauner S."/>
            <person name="Barry K."/>
            <person name="Bell C."/>
            <person name="Bharti A.K."/>
            <person name="Crow J.A."/>
            <person name="Grimwood J."/>
            <person name="Kramer R."/>
            <person name="Lindquist E."/>
            <person name="Lucas S."/>
            <person name="Salamov A."/>
            <person name="McFadden G.I."/>
            <person name="Lane C.E."/>
            <person name="Keeling P.J."/>
            <person name="Gray M.W."/>
            <person name="Grigoriev I.V."/>
            <person name="Archibald J.M."/>
        </authorList>
    </citation>
    <scope>NUCLEOTIDE SEQUENCE</scope>
    <source>
        <strain evidence="1 3">CCMP2712</strain>
    </source>
</reference>
<organism evidence="1">
    <name type="scientific">Guillardia theta (strain CCMP2712)</name>
    <name type="common">Cryptophyte</name>
    <dbReference type="NCBI Taxonomy" id="905079"/>
    <lineage>
        <taxon>Eukaryota</taxon>
        <taxon>Cryptophyceae</taxon>
        <taxon>Pyrenomonadales</taxon>
        <taxon>Geminigeraceae</taxon>
        <taxon>Guillardia</taxon>
    </lineage>
</organism>
<dbReference type="GO" id="GO:0005739">
    <property type="term" value="C:mitochondrion"/>
    <property type="evidence" value="ECO:0007669"/>
    <property type="project" value="TreeGrafter"/>
</dbReference>
<protein>
    <submittedName>
        <fullName evidence="1 2">Uncharacterized protein</fullName>
    </submittedName>
</protein>
<dbReference type="KEGG" id="gtt:GUITHDRAFT_163792"/>
<evidence type="ECO:0000313" key="3">
    <source>
        <dbReference type="Proteomes" id="UP000011087"/>
    </source>
</evidence>
<accession>L1J4X9</accession>
<dbReference type="RefSeq" id="XP_005830546.1">
    <property type="nucleotide sequence ID" value="XM_005830489.1"/>
</dbReference>
<dbReference type="InterPro" id="IPR040330">
    <property type="entry name" value="LYRM1"/>
</dbReference>
<gene>
    <name evidence="1" type="ORF">GUITHDRAFT_163792</name>
</gene>
<dbReference type="EnsemblProtists" id="EKX43566">
    <property type="protein sequence ID" value="EKX43566"/>
    <property type="gene ID" value="GUITHDRAFT_163792"/>
</dbReference>
<keyword evidence="3" id="KW-1185">Reference proteome</keyword>
<dbReference type="PaxDb" id="55529-EKX43566"/>
<dbReference type="OrthoDB" id="275715at2759"/>
<proteinExistence type="predicted"/>
<reference evidence="2" key="3">
    <citation type="submission" date="2015-06" db="UniProtKB">
        <authorList>
            <consortium name="EnsemblProtists"/>
        </authorList>
    </citation>
    <scope>IDENTIFICATION</scope>
</reference>
<dbReference type="AlphaFoldDB" id="L1J4X9"/>
<dbReference type="Proteomes" id="UP000011087">
    <property type="component" value="Unassembled WGS sequence"/>
</dbReference>
<evidence type="ECO:0000313" key="2">
    <source>
        <dbReference type="EnsemblProtists" id="EKX43566"/>
    </source>
</evidence>
<dbReference type="PANTHER" id="PTHR14273">
    <property type="entry name" value="LYR MOTIF-CONTAINING PROTEIN 1"/>
    <property type="match status" value="1"/>
</dbReference>
<sequence>MEVLRRDARHVVRRALRMARDWKQIVRKREERDDEKLEKEIVYIRSEVRSTVEANRNLTSYSQIREVIQNSNDRVDLILHYRIPYPRYHYVYDETRELQHVDGSNCMELEGHILDIPVSHSRT</sequence>
<evidence type="ECO:0000313" key="1">
    <source>
        <dbReference type="EMBL" id="EKX43566.1"/>
    </source>
</evidence>
<dbReference type="HOGENOM" id="CLU_2019636_0_0_1"/>
<dbReference type="PANTHER" id="PTHR14273:SF0">
    <property type="entry name" value="LYR MOTIF-CONTAINING PROTEIN 1"/>
    <property type="match status" value="1"/>
</dbReference>